<dbReference type="SUPFAM" id="SSF52540">
    <property type="entry name" value="P-loop containing nucleoside triphosphate hydrolases"/>
    <property type="match status" value="1"/>
</dbReference>
<dbReference type="EC" id="2.7.7.7" evidence="1"/>
<comment type="catalytic activity">
    <reaction evidence="8">
        <text>DNA(n) + a 2'-deoxyribonucleoside 5'-triphosphate = DNA(n+1) + diphosphate</text>
        <dbReference type="Rhea" id="RHEA:22508"/>
        <dbReference type="Rhea" id="RHEA-COMP:17339"/>
        <dbReference type="Rhea" id="RHEA-COMP:17340"/>
        <dbReference type="ChEBI" id="CHEBI:33019"/>
        <dbReference type="ChEBI" id="CHEBI:61560"/>
        <dbReference type="ChEBI" id="CHEBI:173112"/>
        <dbReference type="EC" id="2.7.7.7"/>
    </reaction>
</comment>
<evidence type="ECO:0000256" key="5">
    <source>
        <dbReference type="ARBA" id="ARBA00022705"/>
    </source>
</evidence>
<feature type="domain" description="DNA polymerase III delta N-terminal" evidence="9">
    <location>
        <begin position="21"/>
        <end position="138"/>
    </location>
</feature>
<evidence type="ECO:0000259" key="9">
    <source>
        <dbReference type="Pfam" id="PF06144"/>
    </source>
</evidence>
<dbReference type="GO" id="GO:0009360">
    <property type="term" value="C:DNA polymerase III complex"/>
    <property type="evidence" value="ECO:0007669"/>
    <property type="project" value="InterPro"/>
</dbReference>
<dbReference type="RefSeq" id="WP_205721231.1">
    <property type="nucleotide sequence ID" value="NZ_CP070608.1"/>
</dbReference>
<dbReference type="GO" id="GO:0003887">
    <property type="term" value="F:DNA-directed DNA polymerase activity"/>
    <property type="evidence" value="ECO:0007669"/>
    <property type="project" value="UniProtKB-KW"/>
</dbReference>
<dbReference type="Pfam" id="PF06144">
    <property type="entry name" value="DNA_pol3_delta"/>
    <property type="match status" value="1"/>
</dbReference>
<keyword evidence="3 10" id="KW-0808">Transferase</keyword>
<keyword evidence="4 10" id="KW-0548">Nucleotidyltransferase</keyword>
<comment type="similarity">
    <text evidence="7">Belongs to the DNA polymerase HolA subunit family.</text>
</comment>
<reference evidence="10" key="1">
    <citation type="submission" date="2021-02" db="EMBL/GenBank/DDBJ databases">
        <title>Fulvivirga sp. S481 isolated from sea water.</title>
        <authorList>
            <person name="Bae S.S."/>
            <person name="Baek K."/>
        </authorList>
    </citation>
    <scope>NUCLEOTIDE SEQUENCE</scope>
    <source>
        <strain evidence="10">S481</strain>
    </source>
</reference>
<protein>
    <recommendedName>
        <fullName evidence="2">DNA polymerase III subunit delta</fullName>
        <ecNumber evidence="1">2.7.7.7</ecNumber>
    </recommendedName>
</protein>
<keyword evidence="11" id="KW-1185">Reference proteome</keyword>
<dbReference type="SUPFAM" id="SSF48019">
    <property type="entry name" value="post-AAA+ oligomerization domain-like"/>
    <property type="match status" value="1"/>
</dbReference>
<evidence type="ECO:0000256" key="1">
    <source>
        <dbReference type="ARBA" id="ARBA00012417"/>
    </source>
</evidence>
<evidence type="ECO:0000313" key="10">
    <source>
        <dbReference type="EMBL" id="QSE96717.1"/>
    </source>
</evidence>
<dbReference type="Proteomes" id="UP000662783">
    <property type="component" value="Chromosome"/>
</dbReference>
<dbReference type="PANTHER" id="PTHR34388:SF1">
    <property type="entry name" value="DNA POLYMERASE III SUBUNIT DELTA"/>
    <property type="match status" value="1"/>
</dbReference>
<dbReference type="InterPro" id="IPR010372">
    <property type="entry name" value="DNA_pol3_delta_N"/>
</dbReference>
<evidence type="ECO:0000256" key="8">
    <source>
        <dbReference type="ARBA" id="ARBA00049244"/>
    </source>
</evidence>
<dbReference type="NCBIfam" id="TIGR01128">
    <property type="entry name" value="holA"/>
    <property type="match status" value="1"/>
</dbReference>
<dbReference type="Gene3D" id="3.40.50.300">
    <property type="entry name" value="P-loop containing nucleotide triphosphate hydrolases"/>
    <property type="match status" value="1"/>
</dbReference>
<gene>
    <name evidence="10" type="primary">holA</name>
    <name evidence="10" type="ORF">JR347_14090</name>
</gene>
<evidence type="ECO:0000256" key="3">
    <source>
        <dbReference type="ARBA" id="ARBA00022679"/>
    </source>
</evidence>
<evidence type="ECO:0000256" key="4">
    <source>
        <dbReference type="ARBA" id="ARBA00022695"/>
    </source>
</evidence>
<dbReference type="GO" id="GO:0003677">
    <property type="term" value="F:DNA binding"/>
    <property type="evidence" value="ECO:0007669"/>
    <property type="project" value="InterPro"/>
</dbReference>
<organism evidence="10 11">
    <name type="scientific">Fulvivirga lutea</name>
    <dbReference type="NCBI Taxonomy" id="2810512"/>
    <lineage>
        <taxon>Bacteria</taxon>
        <taxon>Pseudomonadati</taxon>
        <taxon>Bacteroidota</taxon>
        <taxon>Cytophagia</taxon>
        <taxon>Cytophagales</taxon>
        <taxon>Fulvivirgaceae</taxon>
        <taxon>Fulvivirga</taxon>
    </lineage>
</organism>
<dbReference type="EMBL" id="CP070608">
    <property type="protein sequence ID" value="QSE96717.1"/>
    <property type="molecule type" value="Genomic_DNA"/>
</dbReference>
<dbReference type="AlphaFoldDB" id="A0A975A0R1"/>
<evidence type="ECO:0000256" key="6">
    <source>
        <dbReference type="ARBA" id="ARBA00022932"/>
    </source>
</evidence>
<dbReference type="KEGG" id="fuv:JR347_14090"/>
<dbReference type="InterPro" id="IPR008921">
    <property type="entry name" value="DNA_pol3_clamp-load_cplx_C"/>
</dbReference>
<accession>A0A975A0R1</accession>
<evidence type="ECO:0000313" key="11">
    <source>
        <dbReference type="Proteomes" id="UP000662783"/>
    </source>
</evidence>
<dbReference type="InterPro" id="IPR005790">
    <property type="entry name" value="DNA_polIII_delta"/>
</dbReference>
<evidence type="ECO:0000256" key="2">
    <source>
        <dbReference type="ARBA" id="ARBA00017703"/>
    </source>
</evidence>
<sequence length="341" mass="38100">MSTTPEAVLSDLKSGKIAPVYFLQGEETFYIDQISDYIENNILTESEKGFNQTIVYGRDANVSTILNHARRFPMMSERQVVIVKEAQSISDINREEGSKMLLDYLNNPVPSTVLVFCHKNKTLDKRKALGKSIDKLSVNVVTKKIYDDKLPAWIESHVSSKGYKISHKAVRMLADSIGTNLERVSNEVDKIAINLSDGAEISEELVQKYVGISKDYNVFELQKALAAKDVLKANKIVNYFEANSKKNPIIPIVAVLFSFYGKLLIAVSQKDKSLNGVANALNMNSFFAKDFHQASGLYSLPQVVRNIHQLRLADLQLKGVNSTGSVSDGQILKELIFRLLH</sequence>
<keyword evidence="6" id="KW-0239">DNA-directed DNA polymerase</keyword>
<keyword evidence="5" id="KW-0235">DNA replication</keyword>
<dbReference type="InterPro" id="IPR027417">
    <property type="entry name" value="P-loop_NTPase"/>
</dbReference>
<dbReference type="GO" id="GO:0006261">
    <property type="term" value="P:DNA-templated DNA replication"/>
    <property type="evidence" value="ECO:0007669"/>
    <property type="project" value="TreeGrafter"/>
</dbReference>
<dbReference type="PANTHER" id="PTHR34388">
    <property type="entry name" value="DNA POLYMERASE III SUBUNIT DELTA"/>
    <property type="match status" value="1"/>
</dbReference>
<evidence type="ECO:0000256" key="7">
    <source>
        <dbReference type="ARBA" id="ARBA00034754"/>
    </source>
</evidence>
<dbReference type="Gene3D" id="1.20.272.10">
    <property type="match status" value="1"/>
</dbReference>
<name>A0A975A0R1_9BACT</name>
<proteinExistence type="inferred from homology"/>
<dbReference type="Gene3D" id="1.10.8.60">
    <property type="match status" value="1"/>
</dbReference>